<sequence length="61" mass="6518">MADKLAQIDETSISGVIDLKGQDYEPGTYTVPLGIKVPDSSLSGFIAVEGEYTITIEVVDK</sequence>
<accession>A0A645H336</accession>
<organism evidence="1">
    <name type="scientific">bioreactor metagenome</name>
    <dbReference type="NCBI Taxonomy" id="1076179"/>
    <lineage>
        <taxon>unclassified sequences</taxon>
        <taxon>metagenomes</taxon>
        <taxon>ecological metagenomes</taxon>
    </lineage>
</organism>
<dbReference type="AlphaFoldDB" id="A0A645H336"/>
<protein>
    <submittedName>
        <fullName evidence="1">Uncharacterized protein</fullName>
    </submittedName>
</protein>
<gene>
    <name evidence="1" type="ORF">SDC9_180925</name>
</gene>
<name>A0A645H336_9ZZZZ</name>
<reference evidence="1" key="1">
    <citation type="submission" date="2019-08" db="EMBL/GenBank/DDBJ databases">
        <authorList>
            <person name="Kucharzyk K."/>
            <person name="Murdoch R.W."/>
            <person name="Higgins S."/>
            <person name="Loffler F."/>
        </authorList>
    </citation>
    <scope>NUCLEOTIDE SEQUENCE</scope>
</reference>
<dbReference type="EMBL" id="VSSQ01085945">
    <property type="protein sequence ID" value="MPN33438.1"/>
    <property type="molecule type" value="Genomic_DNA"/>
</dbReference>
<proteinExistence type="predicted"/>
<comment type="caution">
    <text evidence="1">The sequence shown here is derived from an EMBL/GenBank/DDBJ whole genome shotgun (WGS) entry which is preliminary data.</text>
</comment>
<evidence type="ECO:0000313" key="1">
    <source>
        <dbReference type="EMBL" id="MPN33438.1"/>
    </source>
</evidence>
<dbReference type="Gene3D" id="2.170.120.30">
    <property type="match status" value="1"/>
</dbReference>